<proteinExistence type="predicted"/>
<sequence length="68" mass="7262">MQPTNVKACTQCGGSAIGKGVQSGYASVTTYKKMGIGHKLIHLICTDCGWVLGSYVENPRVFKKTIGK</sequence>
<name>A0A1T4YY54_9BACL</name>
<dbReference type="EMBL" id="FUYJ01000011">
    <property type="protein sequence ID" value="SKB06730.1"/>
    <property type="molecule type" value="Genomic_DNA"/>
</dbReference>
<evidence type="ECO:0008006" key="3">
    <source>
        <dbReference type="Google" id="ProtNLM"/>
    </source>
</evidence>
<organism evidence="1 2">
    <name type="scientific">Sporosarcina newyorkensis</name>
    <dbReference type="NCBI Taxonomy" id="759851"/>
    <lineage>
        <taxon>Bacteria</taxon>
        <taxon>Bacillati</taxon>
        <taxon>Bacillota</taxon>
        <taxon>Bacilli</taxon>
        <taxon>Bacillales</taxon>
        <taxon>Caryophanaceae</taxon>
        <taxon>Sporosarcina</taxon>
    </lineage>
</organism>
<protein>
    <recommendedName>
        <fullName evidence="3">Transcription initiation factor TFIIIB</fullName>
    </recommendedName>
</protein>
<dbReference type="AlphaFoldDB" id="A0A1T4YY54"/>
<keyword evidence="2" id="KW-1185">Reference proteome</keyword>
<dbReference type="RefSeq" id="WP_009499307.1">
    <property type="nucleotide sequence ID" value="NZ_FUYJ01000011.1"/>
</dbReference>
<evidence type="ECO:0000313" key="1">
    <source>
        <dbReference type="EMBL" id="SKB06730.1"/>
    </source>
</evidence>
<dbReference type="Proteomes" id="UP000190042">
    <property type="component" value="Unassembled WGS sequence"/>
</dbReference>
<evidence type="ECO:0000313" key="2">
    <source>
        <dbReference type="Proteomes" id="UP000190042"/>
    </source>
</evidence>
<accession>A0A1T4YY54</accession>
<reference evidence="2" key="1">
    <citation type="submission" date="2017-02" db="EMBL/GenBank/DDBJ databases">
        <authorList>
            <person name="Varghese N."/>
            <person name="Submissions S."/>
        </authorList>
    </citation>
    <scope>NUCLEOTIDE SEQUENCE [LARGE SCALE GENOMIC DNA]</scope>
    <source>
        <strain evidence="2">DSM 23966</strain>
    </source>
</reference>
<gene>
    <name evidence="1" type="ORF">SAMN04244570_0226</name>
</gene>